<protein>
    <recommendedName>
        <fullName evidence="3">F-box domain-containing protein</fullName>
    </recommendedName>
</protein>
<evidence type="ECO:0000313" key="2">
    <source>
        <dbReference type="Proteomes" id="UP000736335"/>
    </source>
</evidence>
<evidence type="ECO:0000313" key="1">
    <source>
        <dbReference type="EMBL" id="KAF9793403.1"/>
    </source>
</evidence>
<dbReference type="EMBL" id="WIUZ02000001">
    <property type="protein sequence ID" value="KAF9793403.1"/>
    <property type="molecule type" value="Genomic_DNA"/>
</dbReference>
<dbReference type="InterPro" id="IPR032675">
    <property type="entry name" value="LRR_dom_sf"/>
</dbReference>
<gene>
    <name evidence="1" type="ORF">BJ322DRAFT_1034511</name>
</gene>
<name>A0A9P6HSQ2_9AGAM</name>
<dbReference type="AlphaFoldDB" id="A0A9P6HSQ2"/>
<sequence length="360" mass="40081">MPRVRKLAAKVYHLVQITTSLDSPTVARSLQTLEIRKIGNQNRPLPLFFGGYLPSLSSVRFSGIPNWTPNHFTGLKELSIEDVQQVLPIDTLLDILEANPTLEYLEFWKAEPTAEPTTRHVTLPHLRQFKFSSGSPRRLLESLSLPSTCRLELTSVVLDSLDQSIFQHALPAKSLLNIKDIEKLTINIGDGIDGIEILGEASTTTFRLQVSSMARKLIQSTLGSFGPLPVASIRELRVQGCRALEYPDPEAWKPLLQSMASLDTLWLVKSDCEPVLRVLETDPRSLPSMRSLCVCSDQLPPIQAVRSMAQERCKQGRPIERLLVVCRPEVAEKWNGLVDVFGVVEVVRACEVPPLTCTAT</sequence>
<dbReference type="Gene3D" id="3.80.10.10">
    <property type="entry name" value="Ribonuclease Inhibitor"/>
    <property type="match status" value="1"/>
</dbReference>
<dbReference type="Proteomes" id="UP000736335">
    <property type="component" value="Unassembled WGS sequence"/>
</dbReference>
<reference evidence="1" key="2">
    <citation type="submission" date="2020-11" db="EMBL/GenBank/DDBJ databases">
        <authorList>
            <consortium name="DOE Joint Genome Institute"/>
            <person name="Kuo A."/>
            <person name="Miyauchi S."/>
            <person name="Kiss E."/>
            <person name="Drula E."/>
            <person name="Kohler A."/>
            <person name="Sanchez-Garcia M."/>
            <person name="Andreopoulos B."/>
            <person name="Barry K.W."/>
            <person name="Bonito G."/>
            <person name="Buee M."/>
            <person name="Carver A."/>
            <person name="Chen C."/>
            <person name="Cichocki N."/>
            <person name="Clum A."/>
            <person name="Culley D."/>
            <person name="Crous P.W."/>
            <person name="Fauchery L."/>
            <person name="Girlanda M."/>
            <person name="Hayes R."/>
            <person name="Keri Z."/>
            <person name="Labutti K."/>
            <person name="Lipzen A."/>
            <person name="Lombard V."/>
            <person name="Magnuson J."/>
            <person name="Maillard F."/>
            <person name="Morin E."/>
            <person name="Murat C."/>
            <person name="Nolan M."/>
            <person name="Ohm R."/>
            <person name="Pangilinan J."/>
            <person name="Pereira M."/>
            <person name="Perotto S."/>
            <person name="Peter M."/>
            <person name="Riley R."/>
            <person name="Sitrit Y."/>
            <person name="Stielow B."/>
            <person name="Szollosi G."/>
            <person name="Zifcakova L."/>
            <person name="Stursova M."/>
            <person name="Spatafora J.W."/>
            <person name="Tedersoo L."/>
            <person name="Vaario L.-M."/>
            <person name="Yamada A."/>
            <person name="Yan M."/>
            <person name="Wang P."/>
            <person name="Xu J."/>
            <person name="Bruns T."/>
            <person name="Baldrian P."/>
            <person name="Vilgalys R."/>
            <person name="Henrissat B."/>
            <person name="Grigoriev I.V."/>
            <person name="Hibbett D."/>
            <person name="Nagy L.G."/>
            <person name="Martin F.M."/>
        </authorList>
    </citation>
    <scope>NUCLEOTIDE SEQUENCE</scope>
    <source>
        <strain evidence="1">UH-Tt-Lm1</strain>
    </source>
</reference>
<keyword evidence="2" id="KW-1185">Reference proteome</keyword>
<dbReference type="SUPFAM" id="SSF52047">
    <property type="entry name" value="RNI-like"/>
    <property type="match status" value="1"/>
</dbReference>
<accession>A0A9P6HSQ2</accession>
<proteinExistence type="predicted"/>
<organism evidence="1 2">
    <name type="scientific">Thelephora terrestris</name>
    <dbReference type="NCBI Taxonomy" id="56493"/>
    <lineage>
        <taxon>Eukaryota</taxon>
        <taxon>Fungi</taxon>
        <taxon>Dikarya</taxon>
        <taxon>Basidiomycota</taxon>
        <taxon>Agaricomycotina</taxon>
        <taxon>Agaricomycetes</taxon>
        <taxon>Thelephorales</taxon>
        <taxon>Thelephoraceae</taxon>
        <taxon>Thelephora</taxon>
    </lineage>
</organism>
<reference evidence="1" key="1">
    <citation type="journal article" date="2020" name="Nat. Commun.">
        <title>Large-scale genome sequencing of mycorrhizal fungi provides insights into the early evolution of symbiotic traits.</title>
        <authorList>
            <person name="Miyauchi S."/>
            <person name="Kiss E."/>
            <person name="Kuo A."/>
            <person name="Drula E."/>
            <person name="Kohler A."/>
            <person name="Sanchez-Garcia M."/>
            <person name="Morin E."/>
            <person name="Andreopoulos B."/>
            <person name="Barry K.W."/>
            <person name="Bonito G."/>
            <person name="Buee M."/>
            <person name="Carver A."/>
            <person name="Chen C."/>
            <person name="Cichocki N."/>
            <person name="Clum A."/>
            <person name="Culley D."/>
            <person name="Crous P.W."/>
            <person name="Fauchery L."/>
            <person name="Girlanda M."/>
            <person name="Hayes R.D."/>
            <person name="Keri Z."/>
            <person name="LaButti K."/>
            <person name="Lipzen A."/>
            <person name="Lombard V."/>
            <person name="Magnuson J."/>
            <person name="Maillard F."/>
            <person name="Murat C."/>
            <person name="Nolan M."/>
            <person name="Ohm R.A."/>
            <person name="Pangilinan J."/>
            <person name="Pereira M.F."/>
            <person name="Perotto S."/>
            <person name="Peter M."/>
            <person name="Pfister S."/>
            <person name="Riley R."/>
            <person name="Sitrit Y."/>
            <person name="Stielow J.B."/>
            <person name="Szollosi G."/>
            <person name="Zifcakova L."/>
            <person name="Stursova M."/>
            <person name="Spatafora J.W."/>
            <person name="Tedersoo L."/>
            <person name="Vaario L.M."/>
            <person name="Yamada A."/>
            <person name="Yan M."/>
            <person name="Wang P."/>
            <person name="Xu J."/>
            <person name="Bruns T."/>
            <person name="Baldrian P."/>
            <person name="Vilgalys R."/>
            <person name="Dunand C."/>
            <person name="Henrissat B."/>
            <person name="Grigoriev I.V."/>
            <person name="Hibbett D."/>
            <person name="Nagy L.G."/>
            <person name="Martin F.M."/>
        </authorList>
    </citation>
    <scope>NUCLEOTIDE SEQUENCE</scope>
    <source>
        <strain evidence="1">UH-Tt-Lm1</strain>
    </source>
</reference>
<dbReference type="OrthoDB" id="3172239at2759"/>
<evidence type="ECO:0008006" key="3">
    <source>
        <dbReference type="Google" id="ProtNLM"/>
    </source>
</evidence>
<comment type="caution">
    <text evidence="1">The sequence shown here is derived from an EMBL/GenBank/DDBJ whole genome shotgun (WGS) entry which is preliminary data.</text>
</comment>